<evidence type="ECO:0000256" key="1">
    <source>
        <dbReference type="SAM" id="Phobius"/>
    </source>
</evidence>
<keyword evidence="3" id="KW-1185">Reference proteome</keyword>
<proteinExistence type="predicted"/>
<dbReference type="OrthoDB" id="7056535at2"/>
<organism evidence="2 3">
    <name type="scientific">Jannaschia seosinensis</name>
    <dbReference type="NCBI Taxonomy" id="313367"/>
    <lineage>
        <taxon>Bacteria</taxon>
        <taxon>Pseudomonadati</taxon>
        <taxon>Pseudomonadota</taxon>
        <taxon>Alphaproteobacteria</taxon>
        <taxon>Rhodobacterales</taxon>
        <taxon>Roseobacteraceae</taxon>
        <taxon>Jannaschia</taxon>
    </lineage>
</organism>
<sequence>MADTTRNDTAAHARDLMHDDIERLYDGNGRAIWGAIFAGTVVALGIFVLLGLAGIGLGFTLIEADEASPMNGSLTTTAIWQFISQLIALGAGGYVAGRLAGVIHSVGAMLHGATVWALTTLVAVWLAAQAAMGIAGAAGSAVSTIASGVSSAAQTVIPDDFSLPDLSVGSLSMDDLPQGVQSALREEGITPENFRAEAREAFRAVISEQEQARIRSQAADAAQDIIRSPGNIGETANDFIDSIFGAGGVLSEEDRREAVAVMERRFGLTPQQAEEYLTQIETRVEELQAEATQAVETAQQEAVDAIDAAMDAAASAAWLAALASLIGLGAAVGGAAAGRVART</sequence>
<keyword evidence="1" id="KW-0472">Membrane</keyword>
<dbReference type="STRING" id="313367.JSE7799_01573"/>
<keyword evidence="1" id="KW-0812">Transmembrane</keyword>
<accession>A0A0M7BBY4</accession>
<feature type="transmembrane region" description="Helical" evidence="1">
    <location>
        <begin position="31"/>
        <end position="58"/>
    </location>
</feature>
<evidence type="ECO:0000313" key="3">
    <source>
        <dbReference type="Proteomes" id="UP000049455"/>
    </source>
</evidence>
<evidence type="ECO:0000313" key="2">
    <source>
        <dbReference type="EMBL" id="CUH38855.1"/>
    </source>
</evidence>
<feature type="transmembrane region" description="Helical" evidence="1">
    <location>
        <begin position="78"/>
        <end position="96"/>
    </location>
</feature>
<reference evidence="2 3" key="1">
    <citation type="submission" date="2015-09" db="EMBL/GenBank/DDBJ databases">
        <authorList>
            <person name="Jackson K.R."/>
            <person name="Lunt B.L."/>
            <person name="Fisher J.N.B."/>
            <person name="Gardner A.V."/>
            <person name="Bailey M.E."/>
            <person name="Deus L.M."/>
            <person name="Earl A.S."/>
            <person name="Gibby P.D."/>
            <person name="Hartmann K.A."/>
            <person name="Liu J.E."/>
            <person name="Manci A.M."/>
            <person name="Nielsen D.A."/>
            <person name="Solomon M.B."/>
            <person name="Breakwell D.P."/>
            <person name="Burnett S.H."/>
            <person name="Grose J.H."/>
        </authorList>
    </citation>
    <scope>NUCLEOTIDE SEQUENCE [LARGE SCALE GENOMIC DNA]</scope>
    <source>
        <strain evidence="2 3">CECT 7799</strain>
    </source>
</reference>
<name>A0A0M7BBY4_9RHOB</name>
<dbReference type="AlphaFoldDB" id="A0A0M7BBY4"/>
<gene>
    <name evidence="2" type="ORF">JSE7799_01573</name>
</gene>
<feature type="transmembrane region" description="Helical" evidence="1">
    <location>
        <begin position="108"/>
        <end position="128"/>
    </location>
</feature>
<keyword evidence="1" id="KW-1133">Transmembrane helix</keyword>
<protein>
    <recommendedName>
        <fullName evidence="4">PhnA-like protein</fullName>
    </recommendedName>
</protein>
<dbReference type="Proteomes" id="UP000049455">
    <property type="component" value="Unassembled WGS sequence"/>
</dbReference>
<evidence type="ECO:0008006" key="4">
    <source>
        <dbReference type="Google" id="ProtNLM"/>
    </source>
</evidence>
<feature type="transmembrane region" description="Helical" evidence="1">
    <location>
        <begin position="316"/>
        <end position="337"/>
    </location>
</feature>
<dbReference type="RefSeq" id="WP_055663123.1">
    <property type="nucleotide sequence ID" value="NZ_CYPR01000097.1"/>
</dbReference>
<dbReference type="EMBL" id="CYPR01000097">
    <property type="protein sequence ID" value="CUH38855.1"/>
    <property type="molecule type" value="Genomic_DNA"/>
</dbReference>